<dbReference type="EMBL" id="JAMKPW020000038">
    <property type="protein sequence ID" value="KAK8200603.1"/>
    <property type="molecule type" value="Genomic_DNA"/>
</dbReference>
<reference evidence="1" key="1">
    <citation type="submission" date="2024-02" db="EMBL/GenBank/DDBJ databases">
        <title>Metagenome Assembled Genome of Zalaria obscura JY119.</title>
        <authorList>
            <person name="Vighnesh L."/>
            <person name="Jagadeeshwari U."/>
            <person name="Venkata Ramana C."/>
            <person name="Sasikala C."/>
        </authorList>
    </citation>
    <scope>NUCLEOTIDE SEQUENCE</scope>
    <source>
        <strain evidence="1">JY119</strain>
    </source>
</reference>
<sequence length="846" mass="93921">MASTGFDGSPTPRKKHTAGFTIYEDSTAADSTPEVGGAMGPRPVDLCMSFDSLSLTQSLKHGNNNGTQGDISQPLTTSKLANLLPNTTMRETFIEKHCTDGTTSIENMPSSDRTASDHFPMDDLLARLAKHQTVLDGQKRTLEANQRSSAEHAEILFSQPTDGPYATSPVTDPFSHERLSPDDAEVSRLKRELEMAKAEIARRDEERCLSHNAKSGIKVEQVQQLNNEHARHSKTPDAVFRTDNWVSTTDRPSTFHHGGPNGRGTWATSAGPTHSGSHGPVGQSMFALNNAQWPAENIIAPQPIGRSTGVNPHSMLAPIGRPQQPALRIDTMGGVPYYSHEPSPTIEFSRRGSSQLSRPPSAFGTHLQPWSSFGTSISEQSGVTPPMTPLSYPSVQHAMNGFPMQQMQMGMPPSGVPYIPRPIGAGRLSPMATDFNADQAGAYNGPGTWNMQSEQPPSYLSTTEPMNYRRLLERNMSCNWKYIVDKIVCNNDQQASIFLQQKLKVGTAEQKFEIVQAIIDQAYPLMINRFGNFLVQRCFEHGTPEQVIAIARAIRGNTLNLSMDAFGCHVVQKAFDCVPEEYKAIMVHELLRRIPETVIHRYACHVWQKLFELRWSDSPPQIMKYVNEALRGMWHEVALGETGSLVVQNIFENCLEEDKRPCINEVLASIDVVAHGQFGNWCIQHICEHGSIPDRTRATDHVLRFASEYSMDQFASKVVEKCLKIGGSEFLDHYLDRVCEARSDRPRMPLIDIAGDQFGNYLIQYILTHADPQRREVVAAHVRKHMVSLRGSKYGSRVAMLCCNPAFATRPGPPSGLPLTRNNSSYSDRAYGSTSRTGTYGQSYHR</sequence>
<organism evidence="1 2">
    <name type="scientific">Zalaria obscura</name>
    <dbReference type="NCBI Taxonomy" id="2024903"/>
    <lineage>
        <taxon>Eukaryota</taxon>
        <taxon>Fungi</taxon>
        <taxon>Dikarya</taxon>
        <taxon>Ascomycota</taxon>
        <taxon>Pezizomycotina</taxon>
        <taxon>Dothideomycetes</taxon>
        <taxon>Dothideomycetidae</taxon>
        <taxon>Dothideales</taxon>
        <taxon>Zalariaceae</taxon>
        <taxon>Zalaria</taxon>
    </lineage>
</organism>
<comment type="caution">
    <text evidence="1">The sequence shown here is derived from an EMBL/GenBank/DDBJ whole genome shotgun (WGS) entry which is preliminary data.</text>
</comment>
<evidence type="ECO:0000313" key="2">
    <source>
        <dbReference type="Proteomes" id="UP001320706"/>
    </source>
</evidence>
<name>A0ACC3S6E9_9PEZI</name>
<evidence type="ECO:0000313" key="1">
    <source>
        <dbReference type="EMBL" id="KAK8200603.1"/>
    </source>
</evidence>
<keyword evidence="2" id="KW-1185">Reference proteome</keyword>
<gene>
    <name evidence="1" type="ORF">M8818_005917</name>
</gene>
<protein>
    <submittedName>
        <fullName evidence="1">Uncharacterized protein</fullName>
    </submittedName>
</protein>
<proteinExistence type="predicted"/>
<dbReference type="Proteomes" id="UP001320706">
    <property type="component" value="Unassembled WGS sequence"/>
</dbReference>
<accession>A0ACC3S6E9</accession>